<evidence type="ECO:0000256" key="1">
    <source>
        <dbReference type="ARBA" id="ARBA00023284"/>
    </source>
</evidence>
<dbReference type="InterPro" id="IPR036249">
    <property type="entry name" value="Thioredoxin-like_sf"/>
</dbReference>
<sequence>MTALELVPSSGGAFEVIVNGTKLFSKLETGAFPDTDKLFKDIESLTR</sequence>
<dbReference type="EMBL" id="JAKIJS010000001">
    <property type="protein sequence ID" value="MCF6137234.1"/>
    <property type="molecule type" value="Genomic_DNA"/>
</dbReference>
<dbReference type="Gene3D" id="3.40.30.10">
    <property type="entry name" value="Glutaredoxin"/>
    <property type="match status" value="1"/>
</dbReference>
<dbReference type="SUPFAM" id="SSF52833">
    <property type="entry name" value="Thioredoxin-like"/>
    <property type="match status" value="1"/>
</dbReference>
<dbReference type="NCBIfam" id="TIGR02174">
    <property type="entry name" value="CXXU_selWTH"/>
    <property type="match status" value="1"/>
</dbReference>
<dbReference type="Pfam" id="PF10262">
    <property type="entry name" value="Rdx"/>
    <property type="match status" value="1"/>
</dbReference>
<accession>A0ABS9H015</accession>
<dbReference type="InterPro" id="IPR011893">
    <property type="entry name" value="Selenoprotein_Rdx-typ"/>
</dbReference>
<proteinExistence type="predicted"/>
<keyword evidence="3" id="KW-1185">Reference proteome</keyword>
<name>A0ABS9H015_9BACL</name>
<comment type="caution">
    <text evidence="2">The sequence shown here is derived from an EMBL/GenBank/DDBJ whole genome shotgun (WGS) entry which is preliminary data.</text>
</comment>
<dbReference type="Proteomes" id="UP001649381">
    <property type="component" value="Unassembled WGS sequence"/>
</dbReference>
<gene>
    <name evidence="2" type="ORF">L2716_05775</name>
</gene>
<evidence type="ECO:0000313" key="3">
    <source>
        <dbReference type="Proteomes" id="UP001649381"/>
    </source>
</evidence>
<evidence type="ECO:0000313" key="2">
    <source>
        <dbReference type="EMBL" id="MCF6137234.1"/>
    </source>
</evidence>
<protein>
    <submittedName>
        <fullName evidence="2">Rdx family protein</fullName>
    </submittedName>
</protein>
<keyword evidence="1" id="KW-0676">Redox-active center</keyword>
<reference evidence="2 3" key="1">
    <citation type="submission" date="2022-01" db="EMBL/GenBank/DDBJ databases">
        <title>Alkalihalobacillus sp. EGI L200015, a novel bacterium isolated from a salt lake sediment.</title>
        <authorList>
            <person name="Gao L."/>
            <person name="Fang B.-Z."/>
            <person name="Li W.-J."/>
        </authorList>
    </citation>
    <scope>NUCLEOTIDE SEQUENCE [LARGE SCALE GENOMIC DNA]</scope>
    <source>
        <strain evidence="2 3">KCTC 12718</strain>
    </source>
</reference>
<organism evidence="2 3">
    <name type="scientific">Pseudalkalibacillus berkeleyi</name>
    <dbReference type="NCBI Taxonomy" id="1069813"/>
    <lineage>
        <taxon>Bacteria</taxon>
        <taxon>Bacillati</taxon>
        <taxon>Bacillota</taxon>
        <taxon>Bacilli</taxon>
        <taxon>Bacillales</taxon>
        <taxon>Fictibacillaceae</taxon>
        <taxon>Pseudalkalibacillus</taxon>
    </lineage>
</organism>